<evidence type="ECO:0000256" key="1">
    <source>
        <dbReference type="SAM" id="SignalP"/>
    </source>
</evidence>
<keyword evidence="3" id="KW-1185">Reference proteome</keyword>
<feature type="signal peptide" evidence="1">
    <location>
        <begin position="1"/>
        <end position="20"/>
    </location>
</feature>
<evidence type="ECO:0000313" key="2">
    <source>
        <dbReference type="EMBL" id="TBR82364.1"/>
    </source>
</evidence>
<accession>A0A4Q9JVX7</accession>
<dbReference type="AlphaFoldDB" id="A0A4Q9JVX7"/>
<dbReference type="Pfam" id="PF04214">
    <property type="entry name" value="DUF411"/>
    <property type="match status" value="1"/>
</dbReference>
<comment type="caution">
    <text evidence="2">The sequence shown here is derived from an EMBL/GenBank/DDBJ whole genome shotgun (WGS) entry which is preliminary data.</text>
</comment>
<name>A0A4Q9JVX7_9BACT</name>
<keyword evidence="1" id="KW-0732">Signal</keyword>
<proteinExistence type="predicted"/>
<dbReference type="InterPro" id="IPR007332">
    <property type="entry name" value="DUF411"/>
</dbReference>
<sequence>MKKAILKLCLIAPLSLLANAKTIEVYESPTCGCCDLWASYMQKKGYKVNIHKTNDFLNIKEKYKINPYYQSCHTGIIDGYAIEGHVPEDAISWLLSHKPKDVIGISAPGMPQGSPGMEQGYEEEYPVILMLKDGSYKIYAYYKGDKIVRKVK</sequence>
<gene>
    <name evidence="2" type="ORF">DU473_00550</name>
</gene>
<dbReference type="Proteomes" id="UP000292583">
    <property type="component" value="Unassembled WGS sequence"/>
</dbReference>
<dbReference type="EMBL" id="QPGR01000001">
    <property type="protein sequence ID" value="TBR82364.1"/>
    <property type="molecule type" value="Genomic_DNA"/>
</dbReference>
<feature type="chain" id="PRO_5020378393" evidence="1">
    <location>
        <begin position="21"/>
        <end position="152"/>
    </location>
</feature>
<organism evidence="2 3">
    <name type="scientific">Campylobacter novaezeelandiae</name>
    <dbReference type="NCBI Taxonomy" id="2267891"/>
    <lineage>
        <taxon>Bacteria</taxon>
        <taxon>Pseudomonadati</taxon>
        <taxon>Campylobacterota</taxon>
        <taxon>Epsilonproteobacteria</taxon>
        <taxon>Campylobacterales</taxon>
        <taxon>Campylobacteraceae</taxon>
        <taxon>Campylobacter</taxon>
    </lineage>
</organism>
<dbReference type="RefSeq" id="WP_131166108.1">
    <property type="nucleotide sequence ID" value="NZ_CP076657.1"/>
</dbReference>
<protein>
    <submittedName>
        <fullName evidence="2">DUF411 domain-containing protein</fullName>
    </submittedName>
</protein>
<evidence type="ECO:0000313" key="3">
    <source>
        <dbReference type="Proteomes" id="UP000292583"/>
    </source>
</evidence>
<dbReference type="OrthoDB" id="14727at2"/>
<reference evidence="2 3" key="1">
    <citation type="submission" date="2018-07" db="EMBL/GenBank/DDBJ databases">
        <title>Campylobacter zealandensis sp. nov., isolated from birds and water in New Zealand.</title>
        <authorList>
            <person name="Wilkinson D.A."/>
            <person name="Biggs P.J."/>
            <person name="French N.P."/>
            <person name="Midwinter A.C."/>
        </authorList>
    </citation>
    <scope>NUCLEOTIDE SEQUENCE [LARGE SCALE GENOMIC DNA]</scope>
    <source>
        <strain evidence="2 3">B423b</strain>
    </source>
</reference>